<organism evidence="1 2">
    <name type="scientific">Rangifer tarandus platyrhynchus</name>
    <name type="common">Svalbard reindeer</name>
    <dbReference type="NCBI Taxonomy" id="3082113"/>
    <lineage>
        <taxon>Eukaryota</taxon>
        <taxon>Metazoa</taxon>
        <taxon>Chordata</taxon>
        <taxon>Craniata</taxon>
        <taxon>Vertebrata</taxon>
        <taxon>Euteleostomi</taxon>
        <taxon>Mammalia</taxon>
        <taxon>Eutheria</taxon>
        <taxon>Laurasiatheria</taxon>
        <taxon>Artiodactyla</taxon>
        <taxon>Ruminantia</taxon>
        <taxon>Pecora</taxon>
        <taxon>Cervidae</taxon>
        <taxon>Odocoileinae</taxon>
        <taxon>Rangifer</taxon>
    </lineage>
</organism>
<keyword evidence="2" id="KW-1185">Reference proteome</keyword>
<name>A0ABN8YSL6_RANTA</name>
<dbReference type="EMBL" id="OX459959">
    <property type="protein sequence ID" value="CAI9164573.1"/>
    <property type="molecule type" value="Genomic_DNA"/>
</dbReference>
<gene>
    <name evidence="1" type="ORF">MRATA1EN1_LOCUS13535</name>
</gene>
<reference evidence="1" key="1">
    <citation type="submission" date="2023-04" db="EMBL/GenBank/DDBJ databases">
        <authorList>
            <consortium name="ELIXIR-Norway"/>
        </authorList>
    </citation>
    <scope>NUCLEOTIDE SEQUENCE [LARGE SCALE GENOMIC DNA]</scope>
</reference>
<protein>
    <submittedName>
        <fullName evidence="1">Uncharacterized protein</fullName>
    </submittedName>
</protein>
<evidence type="ECO:0000313" key="2">
    <source>
        <dbReference type="Proteomes" id="UP001176941"/>
    </source>
</evidence>
<proteinExistence type="predicted"/>
<evidence type="ECO:0000313" key="1">
    <source>
        <dbReference type="EMBL" id="CAI9164573.1"/>
    </source>
</evidence>
<accession>A0ABN8YSL6</accession>
<dbReference type="Proteomes" id="UP001176941">
    <property type="component" value="Chromosome 23"/>
</dbReference>
<sequence>MATSNYLAVQWFGLQAFNASGPGSVPVGGTKIPQVTRCSQKKKERRKMAMGCIGFKNHCVPVEPNRPISITPHYRKLRKILSSLNMIDFPTSIPSFMLFIPAKLAL</sequence>